<dbReference type="Pfam" id="PF00881">
    <property type="entry name" value="Nitroreductase"/>
    <property type="match status" value="1"/>
</dbReference>
<dbReference type="SUPFAM" id="SSF55469">
    <property type="entry name" value="FMN-dependent nitroreductase-like"/>
    <property type="match status" value="2"/>
</dbReference>
<dbReference type="PANTHER" id="PTHR42741">
    <property type="entry name" value="NITROREDUCTASE FAMILY PROTEIN"/>
    <property type="match status" value="1"/>
</dbReference>
<keyword evidence="3" id="KW-1185">Reference proteome</keyword>
<gene>
    <name evidence="2" type="ORF">N825_25875</name>
</gene>
<reference evidence="2 3" key="1">
    <citation type="submission" date="2013-08" db="EMBL/GenBank/DDBJ databases">
        <title>The genome sequence of Skermanella stibiiresistens.</title>
        <authorList>
            <person name="Zhu W."/>
            <person name="Wang G."/>
        </authorList>
    </citation>
    <scope>NUCLEOTIDE SEQUENCE [LARGE SCALE GENOMIC DNA]</scope>
    <source>
        <strain evidence="2 3">SB22</strain>
    </source>
</reference>
<dbReference type="OrthoDB" id="9801593at2"/>
<protein>
    <recommendedName>
        <fullName evidence="1">Nitroreductase domain-containing protein</fullName>
    </recommendedName>
</protein>
<dbReference type="RefSeq" id="WP_037460214.1">
    <property type="nucleotide sequence ID" value="NZ_AVFL01000038.1"/>
</dbReference>
<organism evidence="2 3">
    <name type="scientific">Skermanella stibiiresistens SB22</name>
    <dbReference type="NCBI Taxonomy" id="1385369"/>
    <lineage>
        <taxon>Bacteria</taxon>
        <taxon>Pseudomonadati</taxon>
        <taxon>Pseudomonadota</taxon>
        <taxon>Alphaproteobacteria</taxon>
        <taxon>Rhodospirillales</taxon>
        <taxon>Azospirillaceae</taxon>
        <taxon>Skermanella</taxon>
    </lineage>
</organism>
<dbReference type="Proteomes" id="UP000019486">
    <property type="component" value="Unassembled WGS sequence"/>
</dbReference>
<accession>W9GW45</accession>
<evidence type="ECO:0000259" key="1">
    <source>
        <dbReference type="Pfam" id="PF00881"/>
    </source>
</evidence>
<dbReference type="AlphaFoldDB" id="W9GW45"/>
<feature type="domain" description="Nitroreductase" evidence="1">
    <location>
        <begin position="424"/>
        <end position="513"/>
    </location>
</feature>
<dbReference type="PANTHER" id="PTHR42741:SF3">
    <property type="entry name" value="NITROREDUCTASE FAMILY PROTEIN"/>
    <property type="match status" value="1"/>
</dbReference>
<dbReference type="InterPro" id="IPR029479">
    <property type="entry name" value="Nitroreductase"/>
</dbReference>
<dbReference type="InterPro" id="IPR000415">
    <property type="entry name" value="Nitroreductase-like"/>
</dbReference>
<dbReference type="PATRIC" id="fig|1385369.3.peg.6304"/>
<proteinExistence type="predicted"/>
<evidence type="ECO:0000313" key="3">
    <source>
        <dbReference type="Proteomes" id="UP000019486"/>
    </source>
</evidence>
<name>W9GW45_9PROT</name>
<dbReference type="STRING" id="1385369.N825_25875"/>
<dbReference type="EMBL" id="AVFL01000038">
    <property type="protein sequence ID" value="EWY36652.1"/>
    <property type="molecule type" value="Genomic_DNA"/>
</dbReference>
<evidence type="ECO:0000313" key="2">
    <source>
        <dbReference type="EMBL" id="EWY36652.1"/>
    </source>
</evidence>
<comment type="caution">
    <text evidence="2">The sequence shown here is derived from an EMBL/GenBank/DDBJ whole genome shotgun (WGS) entry which is preliminary data.</text>
</comment>
<dbReference type="CDD" id="cd02142">
    <property type="entry name" value="McbC_SagB-like_oxidoreductase"/>
    <property type="match status" value="2"/>
</dbReference>
<dbReference type="GO" id="GO:0016491">
    <property type="term" value="F:oxidoreductase activity"/>
    <property type="evidence" value="ECO:0007669"/>
    <property type="project" value="InterPro"/>
</dbReference>
<sequence length="532" mass="58308">MDVPDDRLPRDIREYHKRSKHAPNRYALGPAFLDWESQPNPFRRFEGARRIDLPLGLDQPTPAFGQWNDATPRGLGANTLGLFLELGLGLSAWKAVDGARWAVRNNPSSGNLHPTIGYVALPPLAGIGEEPALYHYAVDAHALEERCVFDTAPDLPEGGFLVGLSSVVWREAWKYGERAFRYCQHDVGHAIGSLGYAAACLGWRLTVLAEPGDAQVANWLGLHRQDAGHRYEREHPDLLALVHPSPACDQRVPERPSGTWRGRANRLSEDHDPWPAIDLALSFTAKPPGAAPPGQPVMAPTLPHPNEPAGSVIRHRRSVMRMDPGGTLDRAAFDRMLAATLPDPARVPWSGFPWAPRLALFLFIHRVEGLDRGLYALVRDPASLPTLREACDPVFLWEDVGGNGRPALYRLAPADLEKAASKVSCLQAIAGKGAFSLGMIADFSRTLDEEGDWAYRRLFWEAGLIGQTLYLEATAAGVSGTGIGCFFDDAVHDMLGIDGGAMAWQSLYHFTVGTAVEDLRIATEPAYCHLDR</sequence>
<dbReference type="Gene3D" id="3.40.109.10">
    <property type="entry name" value="NADH Oxidase"/>
    <property type="match status" value="2"/>
</dbReference>